<keyword evidence="1" id="KW-0812">Transmembrane</keyword>
<proteinExistence type="predicted"/>
<reference evidence="2" key="1">
    <citation type="journal article" date="2014" name="Front. Microbiol.">
        <title>High frequency of phylogenetically diverse reductive dehalogenase-homologous genes in deep subseafloor sedimentary metagenomes.</title>
        <authorList>
            <person name="Kawai M."/>
            <person name="Futagami T."/>
            <person name="Toyoda A."/>
            <person name="Takaki Y."/>
            <person name="Nishi S."/>
            <person name="Hori S."/>
            <person name="Arai W."/>
            <person name="Tsubouchi T."/>
            <person name="Morono Y."/>
            <person name="Uchiyama I."/>
            <person name="Ito T."/>
            <person name="Fujiyama A."/>
            <person name="Inagaki F."/>
            <person name="Takami H."/>
        </authorList>
    </citation>
    <scope>NUCLEOTIDE SEQUENCE</scope>
    <source>
        <strain evidence="2">Expedition CK06-06</strain>
    </source>
</reference>
<feature type="transmembrane region" description="Helical" evidence="1">
    <location>
        <begin position="7"/>
        <end position="28"/>
    </location>
</feature>
<evidence type="ECO:0000313" key="2">
    <source>
        <dbReference type="EMBL" id="GAG73939.1"/>
    </source>
</evidence>
<gene>
    <name evidence="2" type="ORF">S01H4_02768</name>
</gene>
<sequence>CVQANRLGYAFWAVLASILTLASFMKVMKYAFFGKLRDRWNEVREVPVFMKFAMVILAFICVVGGLLLIFNINEVFLKPAVDVLLEGTKYADIVFKGIQ</sequence>
<comment type="caution">
    <text evidence="2">The sequence shown here is derived from an EMBL/GenBank/DDBJ whole genome shotgun (WGS) entry which is preliminary data.</text>
</comment>
<evidence type="ECO:0008006" key="3">
    <source>
        <dbReference type="Google" id="ProtNLM"/>
    </source>
</evidence>
<feature type="non-terminal residue" evidence="2">
    <location>
        <position position="1"/>
    </location>
</feature>
<name>X0ZWN9_9ZZZZ</name>
<keyword evidence="1" id="KW-0472">Membrane</keyword>
<accession>X0ZWN9</accession>
<dbReference type="AlphaFoldDB" id="X0ZWN9"/>
<keyword evidence="1" id="KW-1133">Transmembrane helix</keyword>
<protein>
    <recommendedName>
        <fullName evidence="3">NADH:quinone oxidoreductase/Mrp antiporter membrane subunit domain-containing protein</fullName>
    </recommendedName>
</protein>
<evidence type="ECO:0000256" key="1">
    <source>
        <dbReference type="SAM" id="Phobius"/>
    </source>
</evidence>
<organism evidence="2">
    <name type="scientific">marine sediment metagenome</name>
    <dbReference type="NCBI Taxonomy" id="412755"/>
    <lineage>
        <taxon>unclassified sequences</taxon>
        <taxon>metagenomes</taxon>
        <taxon>ecological metagenomes</taxon>
    </lineage>
</organism>
<dbReference type="EMBL" id="BART01000631">
    <property type="protein sequence ID" value="GAG73939.1"/>
    <property type="molecule type" value="Genomic_DNA"/>
</dbReference>
<feature type="transmembrane region" description="Helical" evidence="1">
    <location>
        <begin position="48"/>
        <end position="70"/>
    </location>
</feature>